<protein>
    <submittedName>
        <fullName evidence="10">Toxin</fullName>
    </submittedName>
</protein>
<proteinExistence type="predicted"/>
<organism evidence="10 11">
    <name type="scientific">Bordetella genomosp. 12</name>
    <dbReference type="NCBI Taxonomy" id="463035"/>
    <lineage>
        <taxon>Bacteria</taxon>
        <taxon>Pseudomonadati</taxon>
        <taxon>Pseudomonadota</taxon>
        <taxon>Betaproteobacteria</taxon>
        <taxon>Burkholderiales</taxon>
        <taxon>Alcaligenaceae</taxon>
        <taxon>Bordetella</taxon>
    </lineage>
</organism>
<dbReference type="GO" id="GO:0020002">
    <property type="term" value="C:host cell plasma membrane"/>
    <property type="evidence" value="ECO:0007669"/>
    <property type="project" value="UniProtKB-SubCell"/>
</dbReference>
<keyword evidence="9" id="KW-0732">Signal</keyword>
<dbReference type="EMBL" id="NEVU01000002">
    <property type="protein sequence ID" value="OZI75148.1"/>
    <property type="molecule type" value="Genomic_DNA"/>
</dbReference>
<name>A0A261VLY4_9BORD</name>
<accession>A0A261VLY4</accession>
<keyword evidence="4" id="KW-1032">Host cell membrane</keyword>
<comment type="subunit">
    <text evidence="8">Pertussis toxin contains five different chains, S1-S5. They are organized into 2 functional subunits: A, composed of S1 (which is toxic) and B, containing S2, S3, S5, and two copies of S4 (B binds to the membrane receptors). Dimers of S2-S4 and S3-S4 are held together by S5.</text>
</comment>
<keyword evidence="6" id="KW-1043">Host membrane</keyword>
<dbReference type="SUPFAM" id="SSF50203">
    <property type="entry name" value="Bacterial enterotoxins"/>
    <property type="match status" value="1"/>
</dbReference>
<evidence type="ECO:0000256" key="6">
    <source>
        <dbReference type="ARBA" id="ARBA00022870"/>
    </source>
</evidence>
<comment type="function">
    <text evidence="1">PTX oligomer B binds to receptors on the eukaryotic cell surface and facilitates the translocation of the toxic subunit across the cell membrane.</text>
</comment>
<comment type="subcellular location">
    <subcellularLocation>
        <location evidence="2">Host cell membrane</location>
    </subcellularLocation>
    <subcellularLocation>
        <location evidence="3">Secreted</location>
    </subcellularLocation>
</comment>
<evidence type="ECO:0000256" key="2">
    <source>
        <dbReference type="ARBA" id="ARBA00004165"/>
    </source>
</evidence>
<evidence type="ECO:0000256" key="5">
    <source>
        <dbReference type="ARBA" id="ARBA00022525"/>
    </source>
</evidence>
<dbReference type="AlphaFoldDB" id="A0A261VLY4"/>
<evidence type="ECO:0000313" key="11">
    <source>
        <dbReference type="Proteomes" id="UP000216429"/>
    </source>
</evidence>
<feature type="signal peptide" evidence="9">
    <location>
        <begin position="1"/>
        <end position="27"/>
    </location>
</feature>
<dbReference type="RefSeq" id="WP_094813451.1">
    <property type="nucleotide sequence ID" value="NZ_NEVU01000002.1"/>
</dbReference>
<keyword evidence="5" id="KW-0964">Secreted</keyword>
<dbReference type="OrthoDB" id="8641131at2"/>
<evidence type="ECO:0000256" key="3">
    <source>
        <dbReference type="ARBA" id="ARBA00004613"/>
    </source>
</evidence>
<evidence type="ECO:0000256" key="4">
    <source>
        <dbReference type="ARBA" id="ARBA00022511"/>
    </source>
</evidence>
<dbReference type="GO" id="GO:0005576">
    <property type="term" value="C:extracellular region"/>
    <property type="evidence" value="ECO:0007669"/>
    <property type="project" value="UniProtKB-SubCell"/>
</dbReference>
<keyword evidence="11" id="KW-1185">Reference proteome</keyword>
<dbReference type="InterPro" id="IPR008992">
    <property type="entry name" value="Enterotoxin"/>
</dbReference>
<gene>
    <name evidence="10" type="ORF">CAL22_05515</name>
</gene>
<keyword evidence="7" id="KW-0472">Membrane</keyword>
<evidence type="ECO:0000256" key="8">
    <source>
        <dbReference type="ARBA" id="ARBA00025965"/>
    </source>
</evidence>
<evidence type="ECO:0000256" key="1">
    <source>
        <dbReference type="ARBA" id="ARBA00002398"/>
    </source>
</evidence>
<sequence length="151" mass="16454">MRPPYLRARALASLLALALLSPAPAQAYPFGQSVPGSHQAPQWALDVLRGMREPAHRAAAPASQGRKLDANGIGCYSDVRVTALERRADLICAALGRGHELVVAGCMPASEAYRLADSLLSQRPLRVYLDHTKRYAPVQTQETFRITQLQP</sequence>
<reference evidence="11" key="1">
    <citation type="submission" date="2017-05" db="EMBL/GenBank/DDBJ databases">
        <title>Complete and WGS of Bordetella genogroups.</title>
        <authorList>
            <person name="Spilker T."/>
            <person name="Lipuma J."/>
        </authorList>
    </citation>
    <scope>NUCLEOTIDE SEQUENCE [LARGE SCALE GENOMIC DNA]</scope>
    <source>
        <strain evidence="11">AU6712</strain>
    </source>
</reference>
<evidence type="ECO:0000256" key="7">
    <source>
        <dbReference type="ARBA" id="ARBA00023136"/>
    </source>
</evidence>
<comment type="caution">
    <text evidence="10">The sequence shown here is derived from an EMBL/GenBank/DDBJ whole genome shotgun (WGS) entry which is preliminary data.</text>
</comment>
<evidence type="ECO:0000256" key="9">
    <source>
        <dbReference type="SAM" id="SignalP"/>
    </source>
</evidence>
<dbReference type="Proteomes" id="UP000216429">
    <property type="component" value="Unassembled WGS sequence"/>
</dbReference>
<feature type="chain" id="PRO_5012514879" evidence="9">
    <location>
        <begin position="28"/>
        <end position="151"/>
    </location>
</feature>
<evidence type="ECO:0000313" key="10">
    <source>
        <dbReference type="EMBL" id="OZI75148.1"/>
    </source>
</evidence>